<reference evidence="1 2" key="1">
    <citation type="journal article" date="2017" name="Curr. Biol.">
        <title>The Evolution of Venom by Co-option of Single-Copy Genes.</title>
        <authorList>
            <person name="Martinson E.O."/>
            <person name="Mrinalini"/>
            <person name="Kelkar Y.D."/>
            <person name="Chang C.H."/>
            <person name="Werren J.H."/>
        </authorList>
    </citation>
    <scope>NUCLEOTIDE SEQUENCE [LARGE SCALE GENOMIC DNA]</scope>
    <source>
        <strain evidence="1 2">Alberta</strain>
        <tissue evidence="1">Whole body</tissue>
    </source>
</reference>
<organism evidence="1 2">
    <name type="scientific">Trichomalopsis sarcophagae</name>
    <dbReference type="NCBI Taxonomy" id="543379"/>
    <lineage>
        <taxon>Eukaryota</taxon>
        <taxon>Metazoa</taxon>
        <taxon>Ecdysozoa</taxon>
        <taxon>Arthropoda</taxon>
        <taxon>Hexapoda</taxon>
        <taxon>Insecta</taxon>
        <taxon>Pterygota</taxon>
        <taxon>Neoptera</taxon>
        <taxon>Endopterygota</taxon>
        <taxon>Hymenoptera</taxon>
        <taxon>Apocrita</taxon>
        <taxon>Proctotrupomorpha</taxon>
        <taxon>Chalcidoidea</taxon>
        <taxon>Pteromalidae</taxon>
        <taxon>Pteromalinae</taxon>
        <taxon>Trichomalopsis</taxon>
    </lineage>
</organism>
<dbReference type="EMBL" id="NNAY01004748">
    <property type="protein sequence ID" value="OXU17476.1"/>
    <property type="molecule type" value="Genomic_DNA"/>
</dbReference>
<name>A0A232EGK4_9HYME</name>
<gene>
    <name evidence="1" type="ORF">TSAR_009366</name>
</gene>
<dbReference type="AlphaFoldDB" id="A0A232EGK4"/>
<proteinExistence type="predicted"/>
<keyword evidence="2" id="KW-1185">Reference proteome</keyword>
<evidence type="ECO:0000313" key="1">
    <source>
        <dbReference type="EMBL" id="OXU17476.1"/>
    </source>
</evidence>
<accession>A0A232EGK4</accession>
<protein>
    <submittedName>
        <fullName evidence="1">Uncharacterized protein</fullName>
    </submittedName>
</protein>
<evidence type="ECO:0000313" key="2">
    <source>
        <dbReference type="Proteomes" id="UP000215335"/>
    </source>
</evidence>
<sequence>MRQQNDTQFIIALNNLATSNMTEDDISLINSRKTNEKHIPEEAIRLFDGLVNEACGVLKHIIFDENNTPKLICLNFGENMKIGIKMKTKYKELMHNLKINLNLIPIPAIDIIINTKENYQIVRKQIPVIPAEALNV</sequence>
<comment type="caution">
    <text evidence="1">The sequence shown here is derived from an EMBL/GenBank/DDBJ whole genome shotgun (WGS) entry which is preliminary data.</text>
</comment>
<dbReference type="Proteomes" id="UP000215335">
    <property type="component" value="Unassembled WGS sequence"/>
</dbReference>